<feature type="compositionally biased region" description="Polar residues" evidence="1">
    <location>
        <begin position="44"/>
        <end position="54"/>
    </location>
</feature>
<feature type="compositionally biased region" description="Basic and acidic residues" evidence="1">
    <location>
        <begin position="31"/>
        <end position="43"/>
    </location>
</feature>
<dbReference type="OrthoDB" id="10356375at2759"/>
<organism evidence="2 3">
    <name type="scientific">Trypanosoma theileri</name>
    <dbReference type="NCBI Taxonomy" id="67003"/>
    <lineage>
        <taxon>Eukaryota</taxon>
        <taxon>Discoba</taxon>
        <taxon>Euglenozoa</taxon>
        <taxon>Kinetoplastea</taxon>
        <taxon>Metakinetoplastina</taxon>
        <taxon>Trypanosomatida</taxon>
        <taxon>Trypanosomatidae</taxon>
        <taxon>Trypanosoma</taxon>
    </lineage>
</organism>
<evidence type="ECO:0000313" key="3">
    <source>
        <dbReference type="Proteomes" id="UP000192257"/>
    </source>
</evidence>
<name>A0A1X0NUN7_9TRYP</name>
<sequence length="147" mass="16748">MVKPLYENEKLHVRTPSEISNYSEPHLPWPKGEEKGKEYKDSKSTQTEENNSLVSTTLNTAEVEVTKSITLDFLDEAIQKNGNTLLRLQIMKKQDFLPLMSPSHDECINKEPKISSCALRLAETELCTAYLNTNKGERLPLCFLGKY</sequence>
<dbReference type="EMBL" id="NBCO01000020">
    <property type="protein sequence ID" value="ORC87820.1"/>
    <property type="molecule type" value="Genomic_DNA"/>
</dbReference>
<feature type="compositionally biased region" description="Basic and acidic residues" evidence="1">
    <location>
        <begin position="1"/>
        <end position="12"/>
    </location>
</feature>
<comment type="caution">
    <text evidence="2">The sequence shown here is derived from an EMBL/GenBank/DDBJ whole genome shotgun (WGS) entry which is preliminary data.</text>
</comment>
<gene>
    <name evidence="2" type="ORF">TM35_000202290</name>
</gene>
<dbReference type="Proteomes" id="UP000192257">
    <property type="component" value="Unassembled WGS sequence"/>
</dbReference>
<accession>A0A1X0NUN7</accession>
<proteinExistence type="predicted"/>
<reference evidence="2 3" key="1">
    <citation type="submission" date="2017-03" db="EMBL/GenBank/DDBJ databases">
        <title>An alternative strategy for trypanosome survival in the mammalian bloodstream revealed through genome and transcriptome analysis of the ubiquitous bovine parasite Trypanosoma (Megatrypanum) theileri.</title>
        <authorList>
            <person name="Kelly S."/>
            <person name="Ivens A."/>
            <person name="Mott A."/>
            <person name="O'Neill E."/>
            <person name="Emms D."/>
            <person name="Macleod O."/>
            <person name="Voorheis P."/>
            <person name="Matthews J."/>
            <person name="Matthews K."/>
            <person name="Carrington M."/>
        </authorList>
    </citation>
    <scope>NUCLEOTIDE SEQUENCE [LARGE SCALE GENOMIC DNA]</scope>
    <source>
        <strain evidence="2">Edinburgh</strain>
    </source>
</reference>
<dbReference type="RefSeq" id="XP_028881886.1">
    <property type="nucleotide sequence ID" value="XM_029026914.1"/>
</dbReference>
<protein>
    <submittedName>
        <fullName evidence="2">Uncharacterized protein</fullName>
    </submittedName>
</protein>
<dbReference type="AlphaFoldDB" id="A0A1X0NUN7"/>
<evidence type="ECO:0000313" key="2">
    <source>
        <dbReference type="EMBL" id="ORC87820.1"/>
    </source>
</evidence>
<dbReference type="GeneID" id="39986694"/>
<feature type="region of interest" description="Disordered" evidence="1">
    <location>
        <begin position="1"/>
        <end position="54"/>
    </location>
</feature>
<evidence type="ECO:0000256" key="1">
    <source>
        <dbReference type="SAM" id="MobiDB-lite"/>
    </source>
</evidence>
<keyword evidence="3" id="KW-1185">Reference proteome</keyword>
<dbReference type="VEuPathDB" id="TriTrypDB:TM35_000202290"/>